<dbReference type="PANTHER" id="PTHR35253:SF1">
    <property type="entry name" value="COILED-COIL DOMAIN-CONTAINING PROTEIN 152"/>
    <property type="match status" value="1"/>
</dbReference>
<dbReference type="OrthoDB" id="10053382at2759"/>
<reference evidence="3" key="2">
    <citation type="submission" date="2025-08" db="UniProtKB">
        <authorList>
            <consortium name="Ensembl"/>
        </authorList>
    </citation>
    <scope>IDENTIFICATION</scope>
</reference>
<dbReference type="GeneTree" id="ENSGT00390000010075"/>
<dbReference type="OMA" id="MTKLNCV"/>
<evidence type="ECO:0000256" key="1">
    <source>
        <dbReference type="SAM" id="Coils"/>
    </source>
</evidence>
<reference evidence="3 4" key="1">
    <citation type="journal article" date="2014" name="Nat. Genet.">
        <title>Whole-genome sequence of a flatfish provides insights into ZW sex chromosome evolution and adaptation to a benthic lifestyle.</title>
        <authorList>
            <person name="Chen S."/>
            <person name="Zhang G."/>
            <person name="Shao C."/>
            <person name="Huang Q."/>
            <person name="Liu G."/>
            <person name="Zhang P."/>
            <person name="Song W."/>
            <person name="An N."/>
            <person name="Chalopin D."/>
            <person name="Volff J.N."/>
            <person name="Hong Y."/>
            <person name="Li Q."/>
            <person name="Sha Z."/>
            <person name="Zhou H."/>
            <person name="Xie M."/>
            <person name="Yu Q."/>
            <person name="Liu Y."/>
            <person name="Xiang H."/>
            <person name="Wang N."/>
            <person name="Wu K."/>
            <person name="Yang C."/>
            <person name="Zhou Q."/>
            <person name="Liao X."/>
            <person name="Yang L."/>
            <person name="Hu Q."/>
            <person name="Zhang J."/>
            <person name="Meng L."/>
            <person name="Jin L."/>
            <person name="Tian Y."/>
            <person name="Lian J."/>
            <person name="Yang J."/>
            <person name="Miao G."/>
            <person name="Liu S."/>
            <person name="Liang Z."/>
            <person name="Yan F."/>
            <person name="Li Y."/>
            <person name="Sun B."/>
            <person name="Zhang H."/>
            <person name="Zhang J."/>
            <person name="Zhu Y."/>
            <person name="Du M."/>
            <person name="Zhao Y."/>
            <person name="Schartl M."/>
            <person name="Tang Q."/>
            <person name="Wang J."/>
        </authorList>
    </citation>
    <scope>NUCLEOTIDE SEQUENCE</scope>
</reference>
<dbReference type="AlphaFoldDB" id="A0A3P8WLD7"/>
<dbReference type="InterPro" id="IPR038827">
    <property type="entry name" value="CCDC152"/>
</dbReference>
<name>A0A3P8WLD7_CYNSE</name>
<evidence type="ECO:0000256" key="2">
    <source>
        <dbReference type="SAM" id="MobiDB-lite"/>
    </source>
</evidence>
<dbReference type="Proteomes" id="UP000265120">
    <property type="component" value="Chromosome 14"/>
</dbReference>
<dbReference type="RefSeq" id="XP_016893777.2">
    <property type="nucleotide sequence ID" value="XM_017038288.2"/>
</dbReference>
<proteinExistence type="predicted"/>
<feature type="coiled-coil region" evidence="1">
    <location>
        <begin position="67"/>
        <end position="130"/>
    </location>
</feature>
<keyword evidence="4" id="KW-1185">Reference proteome</keyword>
<feature type="region of interest" description="Disordered" evidence="2">
    <location>
        <begin position="199"/>
        <end position="218"/>
    </location>
</feature>
<sequence>MMSHYVSLDNLMTHFAQLEQRVIEVSRSNSMLEVKLGEACRLIKFYSSREKTLTEERDMLLTTVTSLQQSLQEQNNLRVENQRLKEEVMDLKRSNDRRAEAEQAEVQRLLREIGREQRKHQGELEAVRRQCRTEVELVESKVSSLMEVKDSEVTKILEEKDKEVEEMRKKLKDHEREKQSELLRLQMEFGAKLARVQSSAQRLQQQQQQHHHGSSLLPPSVFKRKLQFFQEEKNKEIMCLRERIKDLEENQRVSEGGLKRKRN</sequence>
<evidence type="ECO:0000313" key="4">
    <source>
        <dbReference type="Proteomes" id="UP000265120"/>
    </source>
</evidence>
<dbReference type="InParanoid" id="A0A3P8WLD7"/>
<accession>A0A3P8WLD7</accession>
<organism evidence="3 4">
    <name type="scientific">Cynoglossus semilaevis</name>
    <name type="common">Tongue sole</name>
    <dbReference type="NCBI Taxonomy" id="244447"/>
    <lineage>
        <taxon>Eukaryota</taxon>
        <taxon>Metazoa</taxon>
        <taxon>Chordata</taxon>
        <taxon>Craniata</taxon>
        <taxon>Vertebrata</taxon>
        <taxon>Euteleostomi</taxon>
        <taxon>Actinopterygii</taxon>
        <taxon>Neopterygii</taxon>
        <taxon>Teleostei</taxon>
        <taxon>Neoteleostei</taxon>
        <taxon>Acanthomorphata</taxon>
        <taxon>Carangaria</taxon>
        <taxon>Pleuronectiformes</taxon>
        <taxon>Pleuronectoidei</taxon>
        <taxon>Cynoglossidae</taxon>
        <taxon>Cynoglossinae</taxon>
        <taxon>Cynoglossus</taxon>
    </lineage>
</organism>
<keyword evidence="1" id="KW-0175">Coiled coil</keyword>
<dbReference type="STRING" id="244447.ENSCSEP00000026326"/>
<dbReference type="CTD" id="100129792"/>
<feature type="compositionally biased region" description="Low complexity" evidence="2">
    <location>
        <begin position="199"/>
        <end position="208"/>
    </location>
</feature>
<dbReference type="GeneID" id="103389089"/>
<evidence type="ECO:0000313" key="3">
    <source>
        <dbReference type="Ensembl" id="ENSCSEP00000026326.1"/>
    </source>
</evidence>
<dbReference type="KEGG" id="csem:103389089"/>
<feature type="coiled-coil region" evidence="1">
    <location>
        <begin position="157"/>
        <end position="188"/>
    </location>
</feature>
<dbReference type="PANTHER" id="PTHR35253">
    <property type="entry name" value="COILED-COIL DOMAIN-CONTAINING PROTEIN 152"/>
    <property type="match status" value="1"/>
</dbReference>
<dbReference type="Ensembl" id="ENSCSET00000026673.1">
    <property type="protein sequence ID" value="ENSCSEP00000026326.1"/>
    <property type="gene ID" value="ENSCSEG00000016822.1"/>
</dbReference>
<protein>
    <submittedName>
        <fullName evidence="3">Coiled-coil domain containing 152</fullName>
    </submittedName>
</protein>
<reference evidence="3" key="3">
    <citation type="submission" date="2025-09" db="UniProtKB">
        <authorList>
            <consortium name="Ensembl"/>
        </authorList>
    </citation>
    <scope>IDENTIFICATION</scope>
</reference>